<dbReference type="AlphaFoldDB" id="D3VLX0"/>
<geneLocation type="plasmid" evidence="1 2">
    <name>XNC1_p</name>
</geneLocation>
<organism evidence="1 2">
    <name type="scientific">Xenorhabdus nematophila (strain ATCC 19061 / DSM 3370 / CCUG 14189 / LMG 1036 / NCIMB 9965 / AN6)</name>
    <dbReference type="NCBI Taxonomy" id="406817"/>
    <lineage>
        <taxon>Bacteria</taxon>
        <taxon>Pseudomonadati</taxon>
        <taxon>Pseudomonadota</taxon>
        <taxon>Gammaproteobacteria</taxon>
        <taxon>Enterobacterales</taxon>
        <taxon>Morganellaceae</taxon>
        <taxon>Xenorhabdus</taxon>
    </lineage>
</organism>
<reference evidence="1 2" key="1">
    <citation type="journal article" date="2011" name="PLoS ONE">
        <title>The entomopathogenic bacterial endosymbionts xenorhabdus and photorhabdus: convergent lifestyles from divergent genomes.</title>
        <authorList>
            <person name="Chaston J.M."/>
            <person name="Suen G."/>
            <person name="Tucker S.L."/>
            <person name="Andersen A.W."/>
            <person name="Bhasin A."/>
            <person name="Bode E."/>
            <person name="Bode H.B."/>
            <person name="Brachmann A.O."/>
            <person name="Cowles C.E."/>
            <person name="Cowles K.N."/>
            <person name="Darby C."/>
            <person name="de Leon L."/>
            <person name="Drace K."/>
            <person name="Du Z."/>
            <person name="Givaudan A."/>
            <person name="Herbert Tran E.E."/>
            <person name="Jewell K.A."/>
            <person name="Knack J.J."/>
            <person name="Krasomil-Osterfeld K.C."/>
            <person name="Kukor R."/>
            <person name="Lanois A."/>
            <person name="Latreille P."/>
            <person name="Leimgruber N.K."/>
            <person name="Lipke C.M."/>
            <person name="Liu R."/>
            <person name="Lu X."/>
            <person name="Martens E.C."/>
            <person name="Marri P.R."/>
            <person name="Medigue C."/>
            <person name="Menard M.L."/>
            <person name="Miller N.M."/>
            <person name="Morales-Soto N."/>
            <person name="Norton S."/>
            <person name="Ogier J.C."/>
            <person name="Orchard S.S."/>
            <person name="Park D."/>
            <person name="Park Y."/>
            <person name="Qurollo B.A."/>
            <person name="Sugar D.R."/>
            <person name="Richards G.R."/>
            <person name="Rouy Z."/>
            <person name="Slominski B."/>
            <person name="Slominski K."/>
            <person name="Snyder H."/>
            <person name="Tjaden B.C."/>
            <person name="van der Hoeven R."/>
            <person name="Welch R.D."/>
            <person name="Wheeler C."/>
            <person name="Xiang B."/>
            <person name="Barbazuk B."/>
            <person name="Gaudriault S."/>
            <person name="Goodner B."/>
            <person name="Slater S.C."/>
            <person name="Forst S."/>
            <person name="Goldman B.S."/>
            <person name="Goodrich-Blair H."/>
        </authorList>
    </citation>
    <scope>NUCLEOTIDE SEQUENCE [LARGE SCALE GENOMIC DNA]</scope>
    <source>
        <strain evidence="2">ATCC 19061 / DSM 3370 / CCUG 14189 / LMG 1036 / NCIMB 9965 / AN6</strain>
    </source>
</reference>
<keyword evidence="1" id="KW-0614">Plasmid</keyword>
<dbReference type="Proteomes" id="UP000008075">
    <property type="component" value="Plasmid XNC1_p"/>
</dbReference>
<proteinExistence type="predicted"/>
<evidence type="ECO:0000313" key="2">
    <source>
        <dbReference type="Proteomes" id="UP000008075"/>
    </source>
</evidence>
<name>D3VLX0_XENNA</name>
<keyword evidence="2" id="KW-1185">Reference proteome</keyword>
<dbReference type="KEGG" id="xne:XNC1_p0054"/>
<gene>
    <name evidence="1" type="ORF">XNC1_p0054</name>
</gene>
<dbReference type="HOGENOM" id="CLU_2440105_0_0_6"/>
<accession>D3VLX0</accession>
<sequence length="90" mass="9843">MLAIFVFVMTKMRAEPMTAVVHIIEADNLVSACGIVFPENNVESLAEANAMLSAVLEDARKASNLEDKHDLESLQGWLEENINSQLVGAK</sequence>
<evidence type="ECO:0000313" key="1">
    <source>
        <dbReference type="EMBL" id="CBJ92922.1"/>
    </source>
</evidence>
<protein>
    <submittedName>
        <fullName evidence="1">Uncharacterized protein</fullName>
    </submittedName>
</protein>
<dbReference type="EMBL" id="FN667743">
    <property type="protein sequence ID" value="CBJ92922.1"/>
    <property type="molecule type" value="Genomic_DNA"/>
</dbReference>